<keyword evidence="1" id="KW-0812">Transmembrane</keyword>
<evidence type="ECO:0008006" key="4">
    <source>
        <dbReference type="Google" id="ProtNLM"/>
    </source>
</evidence>
<dbReference type="OrthoDB" id="2890198at2"/>
<dbReference type="EMBL" id="CP042593">
    <property type="protein sequence ID" value="QED48522.1"/>
    <property type="molecule type" value="Genomic_DNA"/>
</dbReference>
<name>A0A5B8Z5Z5_CYTDA</name>
<sequence length="316" mass="37384">MKDKIKSFEEFENRFKNQRLPKVEHNEYLAVNTIEHKKTPIFLRASFITIFLTLFISVSIAAAMHFTGWKFFNSDGKQVFEMNTMTEEEAKPHHTFDEIYAEHRDVMDEIRENLQKGEFKYFLSVEGYEKIGVSALTMIYKGEEIKTVTQIPNDMREFLNLKDELQNKYILEEGMLYYELPWTDSIKLAKDMYKEAKEKNLEYIEKAGKRTSDITDISNMYLHYTTKSNEEYSSLQIIITPVKKSIHTTEDLAGYIQLTEDGVDFLYSKDMHHIYFVKEDNSKKFLINISTSWSLENFDENEEKEKLIEIAKTFLN</sequence>
<keyword evidence="1" id="KW-1133">Transmembrane helix</keyword>
<proteinExistence type="predicted"/>
<organism evidence="2 3">
    <name type="scientific">Cytobacillus dafuensis</name>
    <name type="common">Bacillus dafuensis</name>
    <dbReference type="NCBI Taxonomy" id="1742359"/>
    <lineage>
        <taxon>Bacteria</taxon>
        <taxon>Bacillati</taxon>
        <taxon>Bacillota</taxon>
        <taxon>Bacilli</taxon>
        <taxon>Bacillales</taxon>
        <taxon>Bacillaceae</taxon>
        <taxon>Cytobacillus</taxon>
    </lineage>
</organism>
<gene>
    <name evidence="2" type="ORF">FSZ17_15420</name>
</gene>
<accession>A0A5B8Z5Z5</accession>
<feature type="transmembrane region" description="Helical" evidence="1">
    <location>
        <begin position="41"/>
        <end position="64"/>
    </location>
</feature>
<keyword evidence="1" id="KW-0472">Membrane</keyword>
<dbReference type="AlphaFoldDB" id="A0A5B8Z5Z5"/>
<dbReference type="STRING" id="1742359.GCA_001439625_02164"/>
<evidence type="ECO:0000256" key="1">
    <source>
        <dbReference type="SAM" id="Phobius"/>
    </source>
</evidence>
<keyword evidence="3" id="KW-1185">Reference proteome</keyword>
<evidence type="ECO:0000313" key="2">
    <source>
        <dbReference type="EMBL" id="QED48522.1"/>
    </source>
</evidence>
<dbReference type="Proteomes" id="UP000321555">
    <property type="component" value="Chromosome"/>
</dbReference>
<dbReference type="RefSeq" id="WP_057771446.1">
    <property type="nucleotide sequence ID" value="NZ_CP042593.1"/>
</dbReference>
<evidence type="ECO:0000313" key="3">
    <source>
        <dbReference type="Proteomes" id="UP000321555"/>
    </source>
</evidence>
<reference evidence="3" key="1">
    <citation type="submission" date="2019-08" db="EMBL/GenBank/DDBJ databases">
        <authorList>
            <person name="Zheng X."/>
        </authorList>
    </citation>
    <scope>NUCLEOTIDE SEQUENCE [LARGE SCALE GENOMIC DNA]</scope>
    <source>
        <strain evidence="3">FJAT-25496</strain>
    </source>
</reference>
<protein>
    <recommendedName>
        <fullName evidence="4">DUF4367 domain-containing protein</fullName>
    </recommendedName>
</protein>
<dbReference type="KEGG" id="bda:FSZ17_15420"/>